<dbReference type="EMBL" id="CABFNP030001292">
    <property type="protein sequence ID" value="CAI6097486.1"/>
    <property type="molecule type" value="Genomic_DNA"/>
</dbReference>
<gene>
    <name evidence="2" type="ORF">CCHLO57077_00008707</name>
</gene>
<organism evidence="2 3">
    <name type="scientific">Clonostachys chloroleuca</name>
    <dbReference type="NCBI Taxonomy" id="1926264"/>
    <lineage>
        <taxon>Eukaryota</taxon>
        <taxon>Fungi</taxon>
        <taxon>Dikarya</taxon>
        <taxon>Ascomycota</taxon>
        <taxon>Pezizomycotina</taxon>
        <taxon>Sordariomycetes</taxon>
        <taxon>Hypocreomycetidae</taxon>
        <taxon>Hypocreales</taxon>
        <taxon>Bionectriaceae</taxon>
        <taxon>Clonostachys</taxon>
    </lineage>
</organism>
<feature type="region of interest" description="Disordered" evidence="1">
    <location>
        <begin position="276"/>
        <end position="301"/>
    </location>
</feature>
<dbReference type="PANTHER" id="PTHR35391">
    <property type="entry name" value="C2H2-TYPE DOMAIN-CONTAINING PROTEIN-RELATED"/>
    <property type="match status" value="1"/>
</dbReference>
<feature type="region of interest" description="Disordered" evidence="1">
    <location>
        <begin position="595"/>
        <end position="626"/>
    </location>
</feature>
<comment type="caution">
    <text evidence="2">The sequence shown here is derived from an EMBL/GenBank/DDBJ whole genome shotgun (WGS) entry which is preliminary data.</text>
</comment>
<evidence type="ECO:0000256" key="1">
    <source>
        <dbReference type="SAM" id="MobiDB-lite"/>
    </source>
</evidence>
<protein>
    <submittedName>
        <fullName evidence="2">Uncharacterized protein</fullName>
    </submittedName>
</protein>
<proteinExistence type="predicted"/>
<name>A0AA35Q7W9_9HYPO</name>
<dbReference type="Proteomes" id="UP001160390">
    <property type="component" value="Unassembled WGS sequence"/>
</dbReference>
<evidence type="ECO:0000313" key="3">
    <source>
        <dbReference type="Proteomes" id="UP001160390"/>
    </source>
</evidence>
<keyword evidence="3" id="KW-1185">Reference proteome</keyword>
<accession>A0AA35Q7W9</accession>
<dbReference type="AlphaFoldDB" id="A0AA35Q7W9"/>
<feature type="compositionally biased region" description="Polar residues" evidence="1">
    <location>
        <begin position="276"/>
        <end position="287"/>
    </location>
</feature>
<reference evidence="2" key="1">
    <citation type="submission" date="2023-01" db="EMBL/GenBank/DDBJ databases">
        <authorList>
            <person name="Piombo E."/>
        </authorList>
    </citation>
    <scope>NUCLEOTIDE SEQUENCE</scope>
</reference>
<sequence>MADADSANSTQLEKISGCSDQQTVADLAGLCLNTFQQGLNLSSSHHPRYRALIEDQLARFSIWTSGNGVFAKVRSSMDHRLREAPDVQLAVCSLLEALEDSLQTYILLQDMQFAYLVLELAGNLHEDSNAFDVRNDNFNLDVQAVAKEISLLYRLTNTIRRASKEGQNIKAAESYHIRDDEGNDIEPLLKELYSHYILGKFPSIENNLRSRLAASMVLRRKMVLYRRYRYGTNSIRAEKNISQPKIDFSQARTQATNADEPSEELIDGIEAVGTTAPKSSIQSQAPSATAPAVEDHKKSTTPSVISANKTVALANYEDLVFPPIPNGRVKERYKKLKRLRWQEFKERMIPELRQQELRLKIDETFTSTSRAVQRTVILNDLRSCLDFALEGSSSPRWREALTGIFLETDESHIDEPEWLTGDLPELFSRELETINNSLQSDWIECHEAIGELTCPYCLYAVPSLSVADEEKWKSHVTKDLDAYVCLFGECDKPDRLFSHSSDWLRHMRKHTLRWSCNSKAHRPLTFFTEDQYLGHVRQDHPRSLTEPQLRALAQRNARPIVPILDLCPLCGTDEATDNLENHVVGHLRFLALKSLPPHEEDGSGSSDSESGSAAASGPASRSTIRKDSDRHISVLFEDRGDSSSWGLTDTEKITPNVYEQWGGYKAYIESRYSSSLKMGADPTEKFPHLAVMHREEDENRFLWHNDPS</sequence>
<feature type="non-terminal residue" evidence="2">
    <location>
        <position position="708"/>
    </location>
</feature>
<feature type="compositionally biased region" description="Low complexity" evidence="1">
    <location>
        <begin position="603"/>
        <end position="622"/>
    </location>
</feature>
<dbReference type="PANTHER" id="PTHR35391:SF7">
    <property type="entry name" value="C2H2-TYPE DOMAIN-CONTAINING PROTEIN"/>
    <property type="match status" value="1"/>
</dbReference>
<evidence type="ECO:0000313" key="2">
    <source>
        <dbReference type="EMBL" id="CAI6097486.1"/>
    </source>
</evidence>